<evidence type="ECO:0000313" key="2">
    <source>
        <dbReference type="Proteomes" id="UP000824120"/>
    </source>
</evidence>
<dbReference type="EMBL" id="JACXVP010000011">
    <property type="protein sequence ID" value="KAG5575777.1"/>
    <property type="molecule type" value="Genomic_DNA"/>
</dbReference>
<proteinExistence type="predicted"/>
<name>A0A9J5WIV2_SOLCO</name>
<comment type="caution">
    <text evidence="1">The sequence shown here is derived from an EMBL/GenBank/DDBJ whole genome shotgun (WGS) entry which is preliminary data.</text>
</comment>
<dbReference type="AlphaFoldDB" id="A0A9J5WIV2"/>
<accession>A0A9J5WIV2</accession>
<protein>
    <submittedName>
        <fullName evidence="1">Uncharacterized protein</fullName>
    </submittedName>
</protein>
<sequence length="94" mass="11258">MFDGSPHLTDVVFLTNVRLIIGRIFQLLFPWIKVDFMSYLSQRNVGHMRYDKKDTLFVYLRYIDILYKYSHYNVEISNNTIYIILMSDCSALSY</sequence>
<dbReference type="Proteomes" id="UP000824120">
    <property type="component" value="Chromosome 11"/>
</dbReference>
<reference evidence="1 2" key="1">
    <citation type="submission" date="2020-09" db="EMBL/GenBank/DDBJ databases">
        <title>De no assembly of potato wild relative species, Solanum commersonii.</title>
        <authorList>
            <person name="Cho K."/>
        </authorList>
    </citation>
    <scope>NUCLEOTIDE SEQUENCE [LARGE SCALE GENOMIC DNA]</scope>
    <source>
        <strain evidence="1">LZ3.2</strain>
        <tissue evidence="1">Leaf</tissue>
    </source>
</reference>
<evidence type="ECO:0000313" key="1">
    <source>
        <dbReference type="EMBL" id="KAG5575777.1"/>
    </source>
</evidence>
<gene>
    <name evidence="1" type="ORF">H5410_055911</name>
</gene>
<organism evidence="1 2">
    <name type="scientific">Solanum commersonii</name>
    <name type="common">Commerson's wild potato</name>
    <name type="synonym">Commerson's nightshade</name>
    <dbReference type="NCBI Taxonomy" id="4109"/>
    <lineage>
        <taxon>Eukaryota</taxon>
        <taxon>Viridiplantae</taxon>
        <taxon>Streptophyta</taxon>
        <taxon>Embryophyta</taxon>
        <taxon>Tracheophyta</taxon>
        <taxon>Spermatophyta</taxon>
        <taxon>Magnoliopsida</taxon>
        <taxon>eudicotyledons</taxon>
        <taxon>Gunneridae</taxon>
        <taxon>Pentapetalae</taxon>
        <taxon>asterids</taxon>
        <taxon>lamiids</taxon>
        <taxon>Solanales</taxon>
        <taxon>Solanaceae</taxon>
        <taxon>Solanoideae</taxon>
        <taxon>Solaneae</taxon>
        <taxon>Solanum</taxon>
    </lineage>
</organism>
<keyword evidence="2" id="KW-1185">Reference proteome</keyword>